<dbReference type="Pfam" id="PF13590">
    <property type="entry name" value="DUF4136"/>
    <property type="match status" value="1"/>
</dbReference>
<protein>
    <recommendedName>
        <fullName evidence="1">DUF4136 domain-containing protein</fullName>
    </recommendedName>
</protein>
<evidence type="ECO:0000313" key="3">
    <source>
        <dbReference type="Proteomes" id="UP000624701"/>
    </source>
</evidence>
<feature type="domain" description="DUF4136" evidence="1">
    <location>
        <begin position="11"/>
        <end position="179"/>
    </location>
</feature>
<gene>
    <name evidence="2" type="ORF">GCM10011444_07270</name>
</gene>
<evidence type="ECO:0000259" key="1">
    <source>
        <dbReference type="Pfam" id="PF13590"/>
    </source>
</evidence>
<reference evidence="3" key="1">
    <citation type="journal article" date="2019" name="Int. J. Syst. Evol. Microbiol.">
        <title>The Global Catalogue of Microorganisms (GCM) 10K type strain sequencing project: providing services to taxonomists for standard genome sequencing and annotation.</title>
        <authorList>
            <consortium name="The Broad Institute Genomics Platform"/>
            <consortium name="The Broad Institute Genome Sequencing Center for Infectious Disease"/>
            <person name="Wu L."/>
            <person name="Ma J."/>
        </authorList>
    </citation>
    <scope>NUCLEOTIDE SEQUENCE [LARGE SCALE GENOMIC DNA]</scope>
    <source>
        <strain evidence="3">CCM 8681</strain>
    </source>
</reference>
<organism evidence="2 3">
    <name type="scientific">Winogradskyella haliclonae</name>
    <dbReference type="NCBI Taxonomy" id="2048558"/>
    <lineage>
        <taxon>Bacteria</taxon>
        <taxon>Pseudomonadati</taxon>
        <taxon>Bacteroidota</taxon>
        <taxon>Flavobacteriia</taxon>
        <taxon>Flavobacteriales</taxon>
        <taxon>Flavobacteriaceae</taxon>
        <taxon>Winogradskyella</taxon>
    </lineage>
</organism>
<dbReference type="Gene3D" id="3.30.160.670">
    <property type="match status" value="1"/>
</dbReference>
<accession>A0ABQ2BY16</accession>
<comment type="caution">
    <text evidence="2">The sequence shown here is derived from an EMBL/GenBank/DDBJ whole genome shotgun (WGS) entry which is preliminary data.</text>
</comment>
<dbReference type="Proteomes" id="UP000624701">
    <property type="component" value="Unassembled WGS sequence"/>
</dbReference>
<dbReference type="InterPro" id="IPR025411">
    <property type="entry name" value="DUF4136"/>
</dbReference>
<sequence length="180" mass="20295">MSCASNVRTKKYTNDNFNEFKTFAYLPNTGFNATDFNSDLDKSVEESLITVMNTKMVENGFSVNKDNPDLLVLLTTSNDIKSNLNNKNKNNSEQAATGGGFSSSPNYATVSVSDYKRYYSKGGEEISNRPYKKGSLVVEVFNRKSKELVWIGIAEDFKSHISDQTLMTRMINEIFKEFPN</sequence>
<name>A0ABQ2BY16_9FLAO</name>
<proteinExistence type="predicted"/>
<dbReference type="EMBL" id="BMDQ01000001">
    <property type="protein sequence ID" value="GGI56418.1"/>
    <property type="molecule type" value="Genomic_DNA"/>
</dbReference>
<keyword evidence="3" id="KW-1185">Reference proteome</keyword>
<evidence type="ECO:0000313" key="2">
    <source>
        <dbReference type="EMBL" id="GGI56418.1"/>
    </source>
</evidence>